<evidence type="ECO:0000256" key="9">
    <source>
        <dbReference type="SAM" id="MobiDB-lite"/>
    </source>
</evidence>
<evidence type="ECO:0000259" key="10">
    <source>
        <dbReference type="PROSITE" id="PS50021"/>
    </source>
</evidence>
<evidence type="ECO:0000256" key="3">
    <source>
        <dbReference type="ARBA" id="ARBA00022490"/>
    </source>
</evidence>
<evidence type="ECO:0000256" key="2">
    <source>
        <dbReference type="ARBA" id="ARBA00010729"/>
    </source>
</evidence>
<protein>
    <recommendedName>
        <fullName evidence="10">Calponin-homology (CH) domain-containing protein</fullName>
    </recommendedName>
</protein>
<evidence type="ECO:0000313" key="12">
    <source>
        <dbReference type="Proteomes" id="UP000692954"/>
    </source>
</evidence>
<comment type="caution">
    <text evidence="11">The sequence shown here is derived from an EMBL/GenBank/DDBJ whole genome shotgun (WGS) entry which is preliminary data.</text>
</comment>
<organism evidence="11 12">
    <name type="scientific">Paramecium sonneborni</name>
    <dbReference type="NCBI Taxonomy" id="65129"/>
    <lineage>
        <taxon>Eukaryota</taxon>
        <taxon>Sar</taxon>
        <taxon>Alveolata</taxon>
        <taxon>Ciliophora</taxon>
        <taxon>Intramacronucleata</taxon>
        <taxon>Oligohymenophorea</taxon>
        <taxon>Peniculida</taxon>
        <taxon>Parameciidae</taxon>
        <taxon>Paramecium</taxon>
    </lineage>
</organism>
<dbReference type="OrthoDB" id="641149at2759"/>
<keyword evidence="7" id="KW-0206">Cytoskeleton</keyword>
<dbReference type="PANTHER" id="PTHR10623">
    <property type="entry name" value="MICROTUBULE-ASSOCIATED PROTEIN RP/EB FAMILY MEMBER"/>
    <property type="match status" value="1"/>
</dbReference>
<dbReference type="AlphaFoldDB" id="A0A8S1NIJ4"/>
<dbReference type="GO" id="GO:0005874">
    <property type="term" value="C:microtubule"/>
    <property type="evidence" value="ECO:0007669"/>
    <property type="project" value="UniProtKB-KW"/>
</dbReference>
<dbReference type="GO" id="GO:0051301">
    <property type="term" value="P:cell division"/>
    <property type="evidence" value="ECO:0007669"/>
    <property type="project" value="UniProtKB-KW"/>
</dbReference>
<reference evidence="11" key="1">
    <citation type="submission" date="2021-01" db="EMBL/GenBank/DDBJ databases">
        <authorList>
            <consortium name="Genoscope - CEA"/>
            <person name="William W."/>
        </authorList>
    </citation>
    <scope>NUCLEOTIDE SEQUENCE</scope>
</reference>
<dbReference type="GO" id="GO:0008017">
    <property type="term" value="F:microtubule binding"/>
    <property type="evidence" value="ECO:0007669"/>
    <property type="project" value="InterPro"/>
</dbReference>
<comment type="subcellular location">
    <subcellularLocation>
        <location evidence="1">Cytoplasm</location>
        <location evidence="1">Cytoskeleton</location>
    </subcellularLocation>
</comment>
<evidence type="ECO:0000256" key="8">
    <source>
        <dbReference type="ARBA" id="ARBA00023306"/>
    </source>
</evidence>
<keyword evidence="4" id="KW-0132">Cell division</keyword>
<keyword evidence="8" id="KW-0131">Cell cycle</keyword>
<evidence type="ECO:0000313" key="11">
    <source>
        <dbReference type="EMBL" id="CAD8090206.1"/>
    </source>
</evidence>
<evidence type="ECO:0000256" key="4">
    <source>
        <dbReference type="ARBA" id="ARBA00022618"/>
    </source>
</evidence>
<keyword evidence="3" id="KW-0963">Cytoplasm</keyword>
<evidence type="ECO:0000256" key="6">
    <source>
        <dbReference type="ARBA" id="ARBA00022776"/>
    </source>
</evidence>
<feature type="compositionally biased region" description="Basic and acidic residues" evidence="9">
    <location>
        <begin position="144"/>
        <end position="153"/>
    </location>
</feature>
<feature type="domain" description="Calponin-homology (CH)" evidence="10">
    <location>
        <begin position="8"/>
        <end position="110"/>
    </location>
</feature>
<keyword evidence="5" id="KW-0493">Microtubule</keyword>
<gene>
    <name evidence="11" type="ORF">PSON_ATCC_30995.1.T0550199</name>
</gene>
<feature type="region of interest" description="Disordered" evidence="9">
    <location>
        <begin position="144"/>
        <end position="181"/>
    </location>
</feature>
<evidence type="ECO:0000256" key="7">
    <source>
        <dbReference type="ARBA" id="ARBA00023212"/>
    </source>
</evidence>
<dbReference type="PROSITE" id="PS50021">
    <property type="entry name" value="CH"/>
    <property type="match status" value="1"/>
</dbReference>
<evidence type="ECO:0000256" key="1">
    <source>
        <dbReference type="ARBA" id="ARBA00004245"/>
    </source>
</evidence>
<keyword evidence="12" id="KW-1185">Reference proteome</keyword>
<dbReference type="Pfam" id="PF00307">
    <property type="entry name" value="CH"/>
    <property type="match status" value="1"/>
</dbReference>
<name>A0A8S1NIJ4_9CILI</name>
<dbReference type="InterPro" id="IPR001715">
    <property type="entry name" value="CH_dom"/>
</dbReference>
<keyword evidence="6" id="KW-0498">Mitosis</keyword>
<feature type="compositionally biased region" description="Polar residues" evidence="9">
    <location>
        <begin position="154"/>
        <end position="171"/>
    </location>
</feature>
<evidence type="ECO:0000256" key="5">
    <source>
        <dbReference type="ARBA" id="ARBA00022701"/>
    </source>
</evidence>
<dbReference type="EMBL" id="CAJJDN010000055">
    <property type="protein sequence ID" value="CAD8090206.1"/>
    <property type="molecule type" value="Genomic_DNA"/>
</dbReference>
<dbReference type="Proteomes" id="UP000692954">
    <property type="component" value="Unassembled WGS sequence"/>
</dbReference>
<dbReference type="InterPro" id="IPR027328">
    <property type="entry name" value="MAPRE"/>
</dbReference>
<accession>A0A8S1NIJ4</accession>
<comment type="similarity">
    <text evidence="2">Belongs to the MAPRE family.</text>
</comment>
<proteinExistence type="inferred from homology"/>
<dbReference type="FunFam" id="1.10.418.10:FF:000028">
    <property type="entry name" value="RP/EB family microtubule-associated protein"/>
    <property type="match status" value="1"/>
</dbReference>
<sequence length="213" mass="24647">MSATTNWTTSKNDLIKWINESFKLTITQLEALGTGCVFCQIFEYLYPDSIQSNKIVWKANTEVDYIKNFKTLADAFTKLNISKTLDIQNLSRAKYQDLLDLAIFLKTKYDKQIGKREGYDPIEFRKVEEKKMFLASNKKSVSALKDKTNHESQKIPQQSVLVKRSSSMAQSQRKKRTSTDQIQKSQLSLITEIVNNTEDDEVTKVRKIKQLFI</sequence>